<proteinExistence type="predicted"/>
<dbReference type="SMART" id="SM01321">
    <property type="entry name" value="Y1_Tnp"/>
    <property type="match status" value="1"/>
</dbReference>
<dbReference type="Gene3D" id="3.30.70.1290">
    <property type="entry name" value="Transposase IS200-like"/>
    <property type="match status" value="1"/>
</dbReference>
<dbReference type="Pfam" id="PF01797">
    <property type="entry name" value="Y1_Tnp"/>
    <property type="match status" value="1"/>
</dbReference>
<organism evidence="2 3">
    <name type="scientific">Coraliomargarita algicola</name>
    <dbReference type="NCBI Taxonomy" id="3092156"/>
    <lineage>
        <taxon>Bacteria</taxon>
        <taxon>Pseudomonadati</taxon>
        <taxon>Verrucomicrobiota</taxon>
        <taxon>Opitutia</taxon>
        <taxon>Puniceicoccales</taxon>
        <taxon>Coraliomargaritaceae</taxon>
        <taxon>Coraliomargarita</taxon>
    </lineage>
</organism>
<gene>
    <name evidence="2" type="ORF">SH580_19920</name>
</gene>
<dbReference type="SUPFAM" id="SSF143422">
    <property type="entry name" value="Transposase IS200-like"/>
    <property type="match status" value="1"/>
</dbReference>
<dbReference type="InterPro" id="IPR052715">
    <property type="entry name" value="RAYT_transposase"/>
</dbReference>
<reference evidence="2 3" key="1">
    <citation type="submission" date="2023-11" db="EMBL/GenBank/DDBJ databases">
        <title>Coraliomargarita sp. nov., isolated from marine algae.</title>
        <authorList>
            <person name="Lee J.K."/>
            <person name="Baek J.H."/>
            <person name="Kim J.M."/>
            <person name="Choi D.G."/>
            <person name="Jeon C.O."/>
        </authorList>
    </citation>
    <scope>NUCLEOTIDE SEQUENCE [LARGE SCALE GENOMIC DNA]</scope>
    <source>
        <strain evidence="2 3">J2-16</strain>
    </source>
</reference>
<name>A0ABZ0RLN9_9BACT</name>
<dbReference type="InterPro" id="IPR002686">
    <property type="entry name" value="Transposase_17"/>
</dbReference>
<sequence length="208" mass="24956">MIKIRGMYRWRKMSDAERTSILDARRVKQQPWHSPPHREGTHTRQFLLNGACYEHRPYIGHSADRMETFSQQFLQMLHEEGATVYAWCVLPNHYHFLIQSQGILRVLKSVGKFHGRTAFMWNGEESQRGRKVFYRSVEREMRSERHFWSSLNYVHHNPVRHGYVSKWKDWPWSSASDFLTATSQTEVLRIWQEYPLLDYGEGWDDPEL</sequence>
<dbReference type="RefSeq" id="WP_319832568.1">
    <property type="nucleotide sequence ID" value="NZ_CP138858.1"/>
</dbReference>
<dbReference type="EMBL" id="CP138858">
    <property type="protein sequence ID" value="WPJ95690.1"/>
    <property type="molecule type" value="Genomic_DNA"/>
</dbReference>
<evidence type="ECO:0000259" key="1">
    <source>
        <dbReference type="SMART" id="SM01321"/>
    </source>
</evidence>
<protein>
    <submittedName>
        <fullName evidence="2">Transposase</fullName>
    </submittedName>
</protein>
<dbReference type="PANTHER" id="PTHR36966:SF1">
    <property type="entry name" value="REP-ASSOCIATED TYROSINE TRANSPOSASE"/>
    <property type="match status" value="1"/>
</dbReference>
<accession>A0ABZ0RLN9</accession>
<feature type="domain" description="Transposase IS200-like" evidence="1">
    <location>
        <begin position="48"/>
        <end position="157"/>
    </location>
</feature>
<evidence type="ECO:0000313" key="2">
    <source>
        <dbReference type="EMBL" id="WPJ95690.1"/>
    </source>
</evidence>
<dbReference type="InterPro" id="IPR036515">
    <property type="entry name" value="Transposase_17_sf"/>
</dbReference>
<dbReference type="Proteomes" id="UP001324993">
    <property type="component" value="Chromosome"/>
</dbReference>
<keyword evidence="3" id="KW-1185">Reference proteome</keyword>
<dbReference type="PANTHER" id="PTHR36966">
    <property type="entry name" value="REP-ASSOCIATED TYROSINE TRANSPOSASE"/>
    <property type="match status" value="1"/>
</dbReference>
<evidence type="ECO:0000313" key="3">
    <source>
        <dbReference type="Proteomes" id="UP001324993"/>
    </source>
</evidence>